<organism evidence="2 3">
    <name type="scientific">Fistulifera solaris</name>
    <name type="common">Oleaginous diatom</name>
    <dbReference type="NCBI Taxonomy" id="1519565"/>
    <lineage>
        <taxon>Eukaryota</taxon>
        <taxon>Sar</taxon>
        <taxon>Stramenopiles</taxon>
        <taxon>Ochrophyta</taxon>
        <taxon>Bacillariophyta</taxon>
        <taxon>Bacillariophyceae</taxon>
        <taxon>Bacillariophycidae</taxon>
        <taxon>Naviculales</taxon>
        <taxon>Naviculaceae</taxon>
        <taxon>Fistulifera</taxon>
    </lineage>
</organism>
<feature type="region of interest" description="Disordered" evidence="1">
    <location>
        <begin position="1"/>
        <end position="54"/>
    </location>
</feature>
<evidence type="ECO:0000313" key="3">
    <source>
        <dbReference type="Proteomes" id="UP000198406"/>
    </source>
</evidence>
<reference evidence="2 3" key="1">
    <citation type="journal article" date="2015" name="Plant Cell">
        <title>Oil accumulation by the oleaginous diatom Fistulifera solaris as revealed by the genome and transcriptome.</title>
        <authorList>
            <person name="Tanaka T."/>
            <person name="Maeda Y."/>
            <person name="Veluchamy A."/>
            <person name="Tanaka M."/>
            <person name="Abida H."/>
            <person name="Marechal E."/>
            <person name="Bowler C."/>
            <person name="Muto M."/>
            <person name="Sunaga Y."/>
            <person name="Tanaka M."/>
            <person name="Yoshino T."/>
            <person name="Taniguchi T."/>
            <person name="Fukuda Y."/>
            <person name="Nemoto M."/>
            <person name="Matsumoto M."/>
            <person name="Wong P.S."/>
            <person name="Aburatani S."/>
            <person name="Fujibuchi W."/>
        </authorList>
    </citation>
    <scope>NUCLEOTIDE SEQUENCE [LARGE SCALE GENOMIC DNA]</scope>
    <source>
        <strain evidence="2 3">JPCC DA0580</strain>
    </source>
</reference>
<dbReference type="InterPro" id="IPR032675">
    <property type="entry name" value="LRR_dom_sf"/>
</dbReference>
<dbReference type="SUPFAM" id="SSF52047">
    <property type="entry name" value="RNI-like"/>
    <property type="match status" value="2"/>
</dbReference>
<name>A0A1Z5KS78_FISSO</name>
<dbReference type="Proteomes" id="UP000198406">
    <property type="component" value="Unassembled WGS sequence"/>
</dbReference>
<proteinExistence type="predicted"/>
<protein>
    <submittedName>
        <fullName evidence="2">DNA repair protein RAD7</fullName>
    </submittedName>
</protein>
<sequence>MAPSRRRYNAPAQPRVAEHIRERQRAVAEREASRLARPEVRAERTLGHADRTKSAVTSTPFGILTKQKQQQETHEWCGPFSVARQMIAQREEAKRKRLHDEEEEGEYESSHPLDSVRKEFEEEQQKKLHPSLSWKGRPSTSAPGYAKRRQRATLGKQNCFPTLFELCVDFVVQHFEHVESLGDVDSSIRSRIAHALVARGKLNNNSLEALAEKGVETLELIDCSHIAPDHLKRILHDLIPGGLRYLVLDQCGRCFGTAAVQAVVTASRKTPHLQAVSIGGAYLLNDEAAADLVTALAPTVTSLEFKACPLLGSLFCQALRDSFHSNQLLELTLEDIPLTVDHFDILMSAKTSLRYIRNLSLQRLANLNDDIVEQLLAIMGPTLEGLDLSQDYHLTDRTLGAIREYCPALHSLTLNGLRLLTAEGFEALFTVVENMTEPPMLRRFLVNQCDHEAITDQVVLLAAKASTHHRADVQSHSSGGSSLLLGGLKHLDVQGSSLVTDEGLEELVRYCAGTLEELNVSFCPKISSKGLGWVKSFGMGTNARTTPLWKLVVPG</sequence>
<keyword evidence="3" id="KW-1185">Reference proteome</keyword>
<dbReference type="PANTHER" id="PTHR13318:SF190">
    <property type="entry name" value="PARTNER OF PAIRED, ISOFORM B"/>
    <property type="match status" value="1"/>
</dbReference>
<feature type="compositionally biased region" description="Basic and acidic residues" evidence="1">
    <location>
        <begin position="108"/>
        <end position="126"/>
    </location>
</feature>
<dbReference type="Gene3D" id="3.80.10.10">
    <property type="entry name" value="Ribonuclease Inhibitor"/>
    <property type="match status" value="1"/>
</dbReference>
<dbReference type="InterPro" id="IPR006553">
    <property type="entry name" value="Leu-rich_rpt_Cys-con_subtyp"/>
</dbReference>
<dbReference type="PANTHER" id="PTHR13318">
    <property type="entry name" value="PARTNER OF PAIRED, ISOFORM B-RELATED"/>
    <property type="match status" value="1"/>
</dbReference>
<feature type="compositionally biased region" description="Basic and acidic residues" evidence="1">
    <location>
        <begin position="16"/>
        <end position="53"/>
    </location>
</feature>
<accession>A0A1Z5KS78</accession>
<dbReference type="EMBL" id="BDSP01000286">
    <property type="protein sequence ID" value="GAX29180.1"/>
    <property type="molecule type" value="Genomic_DNA"/>
</dbReference>
<comment type="caution">
    <text evidence="2">The sequence shown here is derived from an EMBL/GenBank/DDBJ whole genome shotgun (WGS) entry which is preliminary data.</text>
</comment>
<dbReference type="AlphaFoldDB" id="A0A1Z5KS78"/>
<feature type="region of interest" description="Disordered" evidence="1">
    <location>
        <begin position="93"/>
        <end position="147"/>
    </location>
</feature>
<dbReference type="OrthoDB" id="10257471at2759"/>
<evidence type="ECO:0000313" key="2">
    <source>
        <dbReference type="EMBL" id="GAX29180.1"/>
    </source>
</evidence>
<dbReference type="InParanoid" id="A0A1Z5KS78"/>
<dbReference type="GO" id="GO:0019005">
    <property type="term" value="C:SCF ubiquitin ligase complex"/>
    <property type="evidence" value="ECO:0007669"/>
    <property type="project" value="TreeGrafter"/>
</dbReference>
<dbReference type="SMART" id="SM00367">
    <property type="entry name" value="LRR_CC"/>
    <property type="match status" value="4"/>
</dbReference>
<evidence type="ECO:0000256" key="1">
    <source>
        <dbReference type="SAM" id="MobiDB-lite"/>
    </source>
</evidence>
<dbReference type="GO" id="GO:0031146">
    <property type="term" value="P:SCF-dependent proteasomal ubiquitin-dependent protein catabolic process"/>
    <property type="evidence" value="ECO:0007669"/>
    <property type="project" value="TreeGrafter"/>
</dbReference>
<gene>
    <name evidence="2" type="ORF">FisN_28Lh009</name>
</gene>